<accession>A0A4R6UGR1</accession>
<name>A0A4R6UGR1_9ACTN</name>
<keyword evidence="1" id="KW-1133">Transmembrane helix</keyword>
<reference evidence="2 3" key="1">
    <citation type="submission" date="2019-03" db="EMBL/GenBank/DDBJ databases">
        <title>Genomic Encyclopedia of Type Strains, Phase IV (KMG-IV): sequencing the most valuable type-strain genomes for metagenomic binning, comparative biology and taxonomic classification.</title>
        <authorList>
            <person name="Goeker M."/>
        </authorList>
    </citation>
    <scope>NUCLEOTIDE SEQUENCE [LARGE SCALE GENOMIC DNA]</scope>
    <source>
        <strain evidence="2 3">DSM 46770</strain>
    </source>
</reference>
<gene>
    <name evidence="2" type="ORF">EV190_12747</name>
</gene>
<dbReference type="Proteomes" id="UP000295281">
    <property type="component" value="Unassembled WGS sequence"/>
</dbReference>
<organism evidence="2 3">
    <name type="scientific">Actinorugispora endophytica</name>
    <dbReference type="NCBI Taxonomy" id="1605990"/>
    <lineage>
        <taxon>Bacteria</taxon>
        <taxon>Bacillati</taxon>
        <taxon>Actinomycetota</taxon>
        <taxon>Actinomycetes</taxon>
        <taxon>Streptosporangiales</taxon>
        <taxon>Nocardiopsidaceae</taxon>
        <taxon>Actinorugispora</taxon>
    </lineage>
</organism>
<evidence type="ECO:0000313" key="3">
    <source>
        <dbReference type="Proteomes" id="UP000295281"/>
    </source>
</evidence>
<protein>
    <recommendedName>
        <fullName evidence="4">Major facilitator superfamily (MFS) profile domain-containing protein</fullName>
    </recommendedName>
</protein>
<comment type="caution">
    <text evidence="2">The sequence shown here is derived from an EMBL/GenBank/DDBJ whole genome shotgun (WGS) entry which is preliminary data.</text>
</comment>
<dbReference type="EMBL" id="SNYN01000027">
    <property type="protein sequence ID" value="TDQ45988.1"/>
    <property type="molecule type" value="Genomic_DNA"/>
</dbReference>
<evidence type="ECO:0000313" key="2">
    <source>
        <dbReference type="EMBL" id="TDQ45988.1"/>
    </source>
</evidence>
<dbReference type="RefSeq" id="WP_133743301.1">
    <property type="nucleotide sequence ID" value="NZ_SNYN01000027.1"/>
</dbReference>
<evidence type="ECO:0008006" key="4">
    <source>
        <dbReference type="Google" id="ProtNLM"/>
    </source>
</evidence>
<proteinExistence type="predicted"/>
<dbReference type="AlphaFoldDB" id="A0A4R6UGR1"/>
<dbReference type="OrthoDB" id="10007585at2"/>
<feature type="transmembrane region" description="Helical" evidence="1">
    <location>
        <begin position="82"/>
        <end position="103"/>
    </location>
</feature>
<sequence>MNSNPMTPLRAALTGAAVGAVASTVSYFAGQGVGWLVSEIAPTPDANIGLGMAMTALSFVLAPLLAWPMLRVLGVPAPGRSVLITVPFHVVFSFGLLMGASVLDPAPPFGFVWSALSFAAATALGVVVARATERPSGVPA</sequence>
<keyword evidence="1" id="KW-0812">Transmembrane</keyword>
<evidence type="ECO:0000256" key="1">
    <source>
        <dbReference type="SAM" id="Phobius"/>
    </source>
</evidence>
<feature type="transmembrane region" description="Helical" evidence="1">
    <location>
        <begin position="109"/>
        <end position="129"/>
    </location>
</feature>
<keyword evidence="3" id="KW-1185">Reference proteome</keyword>
<keyword evidence="1" id="KW-0472">Membrane</keyword>
<feature type="transmembrane region" description="Helical" evidence="1">
    <location>
        <begin position="46"/>
        <end position="70"/>
    </location>
</feature>